<protein>
    <recommendedName>
        <fullName evidence="5">Porin</fullName>
    </recommendedName>
</protein>
<comment type="caution">
    <text evidence="3">The sequence shown here is derived from an EMBL/GenBank/DDBJ whole genome shotgun (WGS) entry which is preliminary data.</text>
</comment>
<evidence type="ECO:0000313" key="3">
    <source>
        <dbReference type="EMBL" id="PZN73288.1"/>
    </source>
</evidence>
<organism evidence="3 4">
    <name type="scientific">Candidatus Methylumidiphilus alinenensis</name>
    <dbReference type="NCBI Taxonomy" id="2202197"/>
    <lineage>
        <taxon>Bacteria</taxon>
        <taxon>Pseudomonadati</taxon>
        <taxon>Pseudomonadota</taxon>
        <taxon>Gammaproteobacteria</taxon>
        <taxon>Methylococcales</taxon>
        <taxon>Candidatus Methylumidiphilus</taxon>
    </lineage>
</organism>
<dbReference type="InterPro" id="IPR023614">
    <property type="entry name" value="Porin_dom_sf"/>
</dbReference>
<dbReference type="InterPro" id="IPR010870">
    <property type="entry name" value="Porin_O/P"/>
</dbReference>
<evidence type="ECO:0000313" key="4">
    <source>
        <dbReference type="Proteomes" id="UP000249396"/>
    </source>
</evidence>
<dbReference type="Pfam" id="PF07396">
    <property type="entry name" value="Porin_O_P"/>
    <property type="match status" value="1"/>
</dbReference>
<name>A0A2W4QZF3_9GAMM</name>
<reference evidence="3 4" key="1">
    <citation type="journal article" date="2018" name="Aquat. Microb. Ecol.">
        <title>Gammaproteobacterial methanotrophs dominate.</title>
        <authorList>
            <person name="Rissanen A.J."/>
            <person name="Saarenheimo J."/>
            <person name="Tiirola M."/>
            <person name="Peura S."/>
            <person name="Aalto S.L."/>
            <person name="Karvinen A."/>
            <person name="Nykanen H."/>
        </authorList>
    </citation>
    <scope>NUCLEOTIDE SEQUENCE [LARGE SCALE GENOMIC DNA]</scope>
    <source>
        <strain evidence="3">AMbin10</strain>
    </source>
</reference>
<evidence type="ECO:0008006" key="5">
    <source>
        <dbReference type="Google" id="ProtNLM"/>
    </source>
</evidence>
<gene>
    <name evidence="3" type="ORF">DM484_22910</name>
</gene>
<evidence type="ECO:0000256" key="2">
    <source>
        <dbReference type="SAM" id="SignalP"/>
    </source>
</evidence>
<accession>A0A2W4QZF3</accession>
<feature type="signal peptide" evidence="2">
    <location>
        <begin position="1"/>
        <end position="26"/>
    </location>
</feature>
<keyword evidence="1" id="KW-0175">Coiled coil</keyword>
<keyword evidence="2" id="KW-0732">Signal</keyword>
<evidence type="ECO:0000256" key="1">
    <source>
        <dbReference type="SAM" id="Coils"/>
    </source>
</evidence>
<dbReference type="AlphaFoldDB" id="A0A2W4QZF3"/>
<proteinExistence type="predicted"/>
<feature type="coiled-coil region" evidence="1">
    <location>
        <begin position="32"/>
        <end position="102"/>
    </location>
</feature>
<dbReference type="Gene3D" id="2.40.160.10">
    <property type="entry name" value="Porin"/>
    <property type="match status" value="1"/>
</dbReference>
<feature type="chain" id="PRO_5016071316" description="Porin" evidence="2">
    <location>
        <begin position="27"/>
        <end position="559"/>
    </location>
</feature>
<dbReference type="Proteomes" id="UP000249396">
    <property type="component" value="Unassembled WGS sequence"/>
</dbReference>
<dbReference type="EMBL" id="QJPH01000461">
    <property type="protein sequence ID" value="PZN73288.1"/>
    <property type="molecule type" value="Genomic_DNA"/>
</dbReference>
<sequence>MKPHKLFLVAATVCGLLGSSAHVAEAAKKSTKSSKDAQIEALVRRLEILEQRLAVSEGKGQTQDSAATSKTANLAGADIPAVKQLDQKFKVLERKLEVNKEAADEEKKTASKFSIGSEGFKWSSADNSYQFRLRGLINADSSFYLDDSVKGAAGLNNTTAAGPATPIPVNGLGIDRFQVSRARIISSGTLAKYTDFLITTEFGSLSSGGPSIFDALIDLRYFTFASLTAGKQKGPVGLERLQDVSKMTFMTFGYPTQLAPNRDIGIMLHGEFTAPGRDRKSSNGQASNFKDLFQYQAGVFNGTADNQNPANTTTASYDNKEFQGRIFAHPFQLTDINALQGFGLGLAGTYGQPKGLTPVNLQSPSQNVIVTYNTGTALNGDHHRLLPQGYWYYGPFGVFTEYAISWQTLTSATSSTVKQRTINQQNTAWQVAASYVLTGEDNTYQGVIPRKPFDPFNGGWGALQFGARWDELGVDKNTFTNIGTTKTPFYGFANPAGSVKNATSWTVGFNWYLNNNVKIVADYEQTYFKGGAASALSTPSPVMNRPMERVFFTRFQVAF</sequence>